<evidence type="ECO:0000256" key="4">
    <source>
        <dbReference type="ARBA" id="ARBA00023027"/>
    </source>
</evidence>
<comment type="caution">
    <text evidence="7">The sequence shown here is derived from an EMBL/GenBank/DDBJ whole genome shotgun (WGS) entry which is preliminary data.</text>
</comment>
<protein>
    <recommendedName>
        <fullName evidence="2">precorrin-2 dehydrogenase</fullName>
        <ecNumber evidence="2">1.3.1.76</ecNumber>
    </recommendedName>
</protein>
<evidence type="ECO:0000313" key="7">
    <source>
        <dbReference type="EMBL" id="MDT2512997.1"/>
    </source>
</evidence>
<evidence type="ECO:0000256" key="1">
    <source>
        <dbReference type="ARBA" id="ARBA00005010"/>
    </source>
</evidence>
<reference evidence="8 9" key="1">
    <citation type="submission" date="2017-10" db="EMBL/GenBank/DDBJ databases">
        <title>FDA dAtabase for Regulatory Grade micrObial Sequences (FDA-ARGOS): Supporting development and validation of Infectious Disease Dx tests.</title>
        <authorList>
            <person name="Campos J."/>
            <person name="Goldberg B."/>
            <person name="Tallon L.J."/>
            <person name="Sadzewicz L."/>
            <person name="Sengamalay N."/>
            <person name="Ott S."/>
            <person name="Godinez A."/>
            <person name="Nagaraj S."/>
            <person name="Vyas G."/>
            <person name="Aluvathingal J."/>
            <person name="Nadendla S."/>
            <person name="Geyer C."/>
            <person name="Nandy P."/>
            <person name="Hobson J."/>
            <person name="Sichtig H."/>
        </authorList>
    </citation>
    <scope>NUCLEOTIDE SEQUENCE [LARGE SCALE GENOMIC DNA]</scope>
    <source>
        <strain evidence="8 9">FDAARGOS_185</strain>
    </source>
</reference>
<dbReference type="PANTHER" id="PTHR35330:SF1">
    <property type="entry name" value="SIROHEME BIOSYNTHESIS PROTEIN MET8"/>
    <property type="match status" value="1"/>
</dbReference>
<organism evidence="7 10">
    <name type="scientific">Enterococcus avium</name>
    <name type="common">Streptococcus avium</name>
    <dbReference type="NCBI Taxonomy" id="33945"/>
    <lineage>
        <taxon>Bacteria</taxon>
        <taxon>Bacillati</taxon>
        <taxon>Bacillota</taxon>
        <taxon>Bacilli</taxon>
        <taxon>Lactobacillales</taxon>
        <taxon>Enterococcaceae</taxon>
        <taxon>Enterococcus</taxon>
    </lineage>
</organism>
<dbReference type="EMBL" id="JARPWY010000003">
    <property type="protein sequence ID" value="MDT2512997.1"/>
    <property type="molecule type" value="Genomic_DNA"/>
</dbReference>
<dbReference type="UniPathway" id="UPA00262">
    <property type="reaction ID" value="UER00222"/>
</dbReference>
<proteinExistence type="predicted"/>
<keyword evidence="5" id="KW-0627">Porphyrin biosynthesis</keyword>
<name>A0A2N8PWE4_ENTAV</name>
<evidence type="ECO:0000313" key="9">
    <source>
        <dbReference type="Proteomes" id="UP000316316"/>
    </source>
</evidence>
<dbReference type="NCBIfam" id="TIGR01470">
    <property type="entry name" value="cysG_Nterm"/>
    <property type="match status" value="1"/>
</dbReference>
<comment type="catalytic activity">
    <reaction evidence="6">
        <text>precorrin-2 + NAD(+) = sirohydrochlorin + NADH + 2 H(+)</text>
        <dbReference type="Rhea" id="RHEA:15613"/>
        <dbReference type="ChEBI" id="CHEBI:15378"/>
        <dbReference type="ChEBI" id="CHEBI:57540"/>
        <dbReference type="ChEBI" id="CHEBI:57945"/>
        <dbReference type="ChEBI" id="CHEBI:58351"/>
        <dbReference type="ChEBI" id="CHEBI:58827"/>
        <dbReference type="EC" id="1.3.1.76"/>
    </reaction>
</comment>
<gene>
    <name evidence="8" type="ORF">AUF17_06200</name>
    <name evidence="7" type="ORF">P7D79_02000</name>
</gene>
<dbReference type="GO" id="GO:0043115">
    <property type="term" value="F:precorrin-2 dehydrogenase activity"/>
    <property type="evidence" value="ECO:0007669"/>
    <property type="project" value="UniProtKB-EC"/>
</dbReference>
<evidence type="ECO:0000256" key="6">
    <source>
        <dbReference type="ARBA" id="ARBA00047561"/>
    </source>
</evidence>
<evidence type="ECO:0000256" key="3">
    <source>
        <dbReference type="ARBA" id="ARBA00023002"/>
    </source>
</evidence>
<comment type="pathway">
    <text evidence="1">Porphyrin-containing compound metabolism; siroheme biosynthesis; sirohydrochlorin from precorrin-2: step 1/1.</text>
</comment>
<dbReference type="Proteomes" id="UP000316316">
    <property type="component" value="Unassembled WGS sequence"/>
</dbReference>
<dbReference type="RefSeq" id="WP_049220800.1">
    <property type="nucleotide sequence ID" value="NZ_CABGUH010000016.1"/>
</dbReference>
<dbReference type="InterPro" id="IPR028161">
    <property type="entry name" value="Met8-like"/>
</dbReference>
<dbReference type="SUPFAM" id="SSF51735">
    <property type="entry name" value="NAD(P)-binding Rossmann-fold domains"/>
    <property type="match status" value="1"/>
</dbReference>
<dbReference type="GeneID" id="69568394"/>
<dbReference type="PANTHER" id="PTHR35330">
    <property type="entry name" value="SIROHEME BIOSYNTHESIS PROTEIN MET8"/>
    <property type="match status" value="1"/>
</dbReference>
<dbReference type="InterPro" id="IPR036291">
    <property type="entry name" value="NAD(P)-bd_dom_sf"/>
</dbReference>
<dbReference type="Pfam" id="PF13241">
    <property type="entry name" value="NAD_binding_7"/>
    <property type="match status" value="1"/>
</dbReference>
<dbReference type="AlphaFoldDB" id="A0A2N8PWE4"/>
<dbReference type="EC" id="1.3.1.76" evidence="2"/>
<dbReference type="GO" id="GO:0019354">
    <property type="term" value="P:siroheme biosynthetic process"/>
    <property type="evidence" value="ECO:0007669"/>
    <property type="project" value="UniProtKB-UniPathway"/>
</dbReference>
<evidence type="ECO:0000256" key="2">
    <source>
        <dbReference type="ARBA" id="ARBA00012400"/>
    </source>
</evidence>
<evidence type="ECO:0000256" key="5">
    <source>
        <dbReference type="ARBA" id="ARBA00023244"/>
    </source>
</evidence>
<sequence>MYPILIDIQQFSVLVIGGGRIATRKVCGLIEAGVKPTVIAPNFSDTLLTAKKNGKVLLRERSFQYGDTTGFQVIFICTDNPAVNQAVLNETTPRQLVNDTTNQSNSNFFNMAWIKEKDFGIALTTKGANPQKTKLLKEKIRSFLSGDSLE</sequence>
<dbReference type="Proteomes" id="UP001264335">
    <property type="component" value="Unassembled WGS sequence"/>
</dbReference>
<reference evidence="7 10" key="2">
    <citation type="submission" date="2023-03" db="EMBL/GenBank/DDBJ databases">
        <authorList>
            <person name="Shen W."/>
            <person name="Cai J."/>
        </authorList>
    </citation>
    <scope>NUCLEOTIDE SEQUENCE [LARGE SCALE GENOMIC DNA]</scope>
    <source>
        <strain evidence="7 10">Y2</strain>
    </source>
</reference>
<dbReference type="Gene3D" id="3.40.50.720">
    <property type="entry name" value="NAD(P)-binding Rossmann-like Domain"/>
    <property type="match status" value="1"/>
</dbReference>
<dbReference type="EMBL" id="PDXQ01000001">
    <property type="protein sequence ID" value="TRZ33692.1"/>
    <property type="molecule type" value="Genomic_DNA"/>
</dbReference>
<evidence type="ECO:0000313" key="8">
    <source>
        <dbReference type="EMBL" id="TRZ33692.1"/>
    </source>
</evidence>
<evidence type="ECO:0000313" key="10">
    <source>
        <dbReference type="Proteomes" id="UP001264335"/>
    </source>
</evidence>
<accession>A0A2N8PWE4</accession>
<dbReference type="InterPro" id="IPR006367">
    <property type="entry name" value="Sirohaem_synthase_N"/>
</dbReference>
<keyword evidence="3" id="KW-0560">Oxidoreductase</keyword>
<dbReference type="GO" id="GO:0004325">
    <property type="term" value="F:ferrochelatase activity"/>
    <property type="evidence" value="ECO:0007669"/>
    <property type="project" value="InterPro"/>
</dbReference>
<keyword evidence="4" id="KW-0520">NAD</keyword>